<dbReference type="EMBL" id="VIFK01000139">
    <property type="protein sequence ID" value="TQE98764.1"/>
    <property type="molecule type" value="Genomic_DNA"/>
</dbReference>
<dbReference type="GO" id="GO:0005840">
    <property type="term" value="C:ribosome"/>
    <property type="evidence" value="ECO:0007669"/>
    <property type="project" value="UniProtKB-KW"/>
</dbReference>
<comment type="subunit">
    <text evidence="7 8">Part of the 30S ribosomal subunit. Contacts proteins S5 and S12.</text>
</comment>
<evidence type="ECO:0000313" key="11">
    <source>
        <dbReference type="Proteomes" id="UP000315400"/>
    </source>
</evidence>
<gene>
    <name evidence="8 10" type="primary">rpsH</name>
    <name evidence="10" type="ORF">FKY71_12125</name>
</gene>
<dbReference type="NCBIfam" id="NF001109">
    <property type="entry name" value="PRK00136.1"/>
    <property type="match status" value="1"/>
</dbReference>
<dbReference type="GO" id="GO:0019843">
    <property type="term" value="F:rRNA binding"/>
    <property type="evidence" value="ECO:0007669"/>
    <property type="project" value="UniProtKB-UniRule"/>
</dbReference>
<evidence type="ECO:0000256" key="9">
    <source>
        <dbReference type="RuleBase" id="RU003660"/>
    </source>
</evidence>
<evidence type="ECO:0000256" key="1">
    <source>
        <dbReference type="ARBA" id="ARBA00006471"/>
    </source>
</evidence>
<keyword evidence="4 8" id="KW-0689">Ribosomal protein</keyword>
<comment type="function">
    <text evidence="8">One of the primary rRNA binding proteins, it binds directly to 16S rRNA central domain where it helps coordinate assembly of the platform of the 30S subunit.</text>
</comment>
<dbReference type="PROSITE" id="PS00053">
    <property type="entry name" value="RIBOSOMAL_S8"/>
    <property type="match status" value="1"/>
</dbReference>
<accession>A0A540VPR7</accession>
<evidence type="ECO:0000256" key="7">
    <source>
        <dbReference type="ARBA" id="ARBA00046740"/>
    </source>
</evidence>
<comment type="similarity">
    <text evidence="1 8 9">Belongs to the universal ribosomal protein uS8 family.</text>
</comment>
<evidence type="ECO:0000256" key="5">
    <source>
        <dbReference type="ARBA" id="ARBA00023274"/>
    </source>
</evidence>
<evidence type="ECO:0000256" key="8">
    <source>
        <dbReference type="HAMAP-Rule" id="MF_01302"/>
    </source>
</evidence>
<dbReference type="InterPro" id="IPR047863">
    <property type="entry name" value="Ribosomal_uS8_CS"/>
</dbReference>
<dbReference type="Gene3D" id="3.30.1370.30">
    <property type="match status" value="1"/>
</dbReference>
<dbReference type="InterPro" id="IPR000630">
    <property type="entry name" value="Ribosomal_uS8"/>
</dbReference>
<protein>
    <recommendedName>
        <fullName evidence="6 8">Small ribosomal subunit protein uS8</fullName>
    </recommendedName>
</protein>
<dbReference type="Proteomes" id="UP000315400">
    <property type="component" value="Unassembled WGS sequence"/>
</dbReference>
<dbReference type="PANTHER" id="PTHR11758">
    <property type="entry name" value="40S RIBOSOMAL PROTEIN S15A"/>
    <property type="match status" value="1"/>
</dbReference>
<dbReference type="InterPro" id="IPR035987">
    <property type="entry name" value="Ribosomal_uS8_sf"/>
</dbReference>
<reference evidence="10 11" key="1">
    <citation type="submission" date="2019-06" db="EMBL/GenBank/DDBJ databases">
        <title>Metagenome assembled Genome of Spiribacter salinus SL48-SHIP from the microbial mat of Salt Lake 48 (Novosibirsk region, Russia).</title>
        <authorList>
            <person name="Shipova A."/>
            <person name="Rozanov A.S."/>
            <person name="Bryanskaya A.V."/>
            <person name="Peltek S.E."/>
        </authorList>
    </citation>
    <scope>NUCLEOTIDE SEQUENCE [LARGE SCALE GENOMIC DNA]</scope>
    <source>
        <strain evidence="10">SL48-SHIP-2</strain>
    </source>
</reference>
<dbReference type="Pfam" id="PF00410">
    <property type="entry name" value="Ribosomal_S8"/>
    <property type="match status" value="1"/>
</dbReference>
<comment type="caution">
    <text evidence="10">The sequence shown here is derived from an EMBL/GenBank/DDBJ whole genome shotgun (WGS) entry which is preliminary data.</text>
</comment>
<dbReference type="GO" id="GO:0005737">
    <property type="term" value="C:cytoplasm"/>
    <property type="evidence" value="ECO:0007669"/>
    <property type="project" value="UniProtKB-ARBA"/>
</dbReference>
<dbReference type="GO" id="GO:1990904">
    <property type="term" value="C:ribonucleoprotein complex"/>
    <property type="evidence" value="ECO:0007669"/>
    <property type="project" value="UniProtKB-KW"/>
</dbReference>
<dbReference type="SUPFAM" id="SSF56047">
    <property type="entry name" value="Ribosomal protein S8"/>
    <property type="match status" value="1"/>
</dbReference>
<dbReference type="Gene3D" id="3.30.1490.10">
    <property type="match status" value="1"/>
</dbReference>
<proteinExistence type="inferred from homology"/>
<dbReference type="GO" id="GO:0006412">
    <property type="term" value="P:translation"/>
    <property type="evidence" value="ECO:0007669"/>
    <property type="project" value="UniProtKB-UniRule"/>
</dbReference>
<dbReference type="GO" id="GO:0003735">
    <property type="term" value="F:structural constituent of ribosome"/>
    <property type="evidence" value="ECO:0007669"/>
    <property type="project" value="InterPro"/>
</dbReference>
<evidence type="ECO:0000256" key="2">
    <source>
        <dbReference type="ARBA" id="ARBA00022730"/>
    </source>
</evidence>
<dbReference type="FunFam" id="3.30.1490.10:FF:000001">
    <property type="entry name" value="30S ribosomal protein S8"/>
    <property type="match status" value="1"/>
</dbReference>
<dbReference type="AlphaFoldDB" id="A0A540VPR7"/>
<keyword evidence="3 8" id="KW-0694">RNA-binding</keyword>
<dbReference type="HAMAP" id="MF_01302_B">
    <property type="entry name" value="Ribosomal_uS8_B"/>
    <property type="match status" value="1"/>
</dbReference>
<evidence type="ECO:0000256" key="4">
    <source>
        <dbReference type="ARBA" id="ARBA00022980"/>
    </source>
</evidence>
<name>A0A540VPR7_9GAMM</name>
<evidence type="ECO:0000313" key="10">
    <source>
        <dbReference type="EMBL" id="TQE98764.1"/>
    </source>
</evidence>
<keyword evidence="2 8" id="KW-0699">rRNA-binding</keyword>
<dbReference type="FunFam" id="3.30.1370.30:FF:000002">
    <property type="entry name" value="30S ribosomal protein S8"/>
    <property type="match status" value="1"/>
</dbReference>
<evidence type="ECO:0000256" key="3">
    <source>
        <dbReference type="ARBA" id="ARBA00022884"/>
    </source>
</evidence>
<evidence type="ECO:0000256" key="6">
    <source>
        <dbReference type="ARBA" id="ARBA00035258"/>
    </source>
</evidence>
<sequence length="131" mass="14312">MSMTDPISDMLARIKNAQAVRKRSVSMPSSGIKAALAAVLKDEGYIRDFRVEQEGVKSTLLVELKYVDGRGVIDRLDRFSKPGRRRYFGKDDIPRVLNGLGVAVISTSRGLMTDARARAEGQGGEVLCLVA</sequence>
<organism evidence="10 11">
    <name type="scientific">Spiribacter salinus</name>
    <dbReference type="NCBI Taxonomy" id="1335746"/>
    <lineage>
        <taxon>Bacteria</taxon>
        <taxon>Pseudomonadati</taxon>
        <taxon>Pseudomonadota</taxon>
        <taxon>Gammaproteobacteria</taxon>
        <taxon>Chromatiales</taxon>
        <taxon>Ectothiorhodospiraceae</taxon>
        <taxon>Spiribacter</taxon>
    </lineage>
</organism>
<keyword evidence="5 8" id="KW-0687">Ribonucleoprotein</keyword>